<proteinExistence type="predicted"/>
<accession>A0A9P7KJ10</accession>
<name>A0A9P7KJ10_9AGAR</name>
<feature type="region of interest" description="Disordered" evidence="1">
    <location>
        <begin position="273"/>
        <end position="297"/>
    </location>
</feature>
<evidence type="ECO:0000313" key="3">
    <source>
        <dbReference type="Proteomes" id="UP000717328"/>
    </source>
</evidence>
<gene>
    <name evidence="2" type="ORF">H0H81_005454</name>
</gene>
<reference evidence="2" key="2">
    <citation type="submission" date="2021-10" db="EMBL/GenBank/DDBJ databases">
        <title>Phylogenomics reveals ancestral predisposition of the termite-cultivated fungus Termitomyces towards a domesticated lifestyle.</title>
        <authorList>
            <person name="Auxier B."/>
            <person name="Grum-Grzhimaylo A."/>
            <person name="Cardenas M.E."/>
            <person name="Lodge J.D."/>
            <person name="Laessoe T."/>
            <person name="Pedersen O."/>
            <person name="Smith M.E."/>
            <person name="Kuyper T.W."/>
            <person name="Franco-Molano E.A."/>
            <person name="Baroni T.J."/>
            <person name="Aanen D.K."/>
        </authorList>
    </citation>
    <scope>NUCLEOTIDE SEQUENCE</scope>
    <source>
        <strain evidence="2">D49</strain>
    </source>
</reference>
<organism evidence="2 3">
    <name type="scientific">Sphagnurus paluster</name>
    <dbReference type="NCBI Taxonomy" id="117069"/>
    <lineage>
        <taxon>Eukaryota</taxon>
        <taxon>Fungi</taxon>
        <taxon>Dikarya</taxon>
        <taxon>Basidiomycota</taxon>
        <taxon>Agaricomycotina</taxon>
        <taxon>Agaricomycetes</taxon>
        <taxon>Agaricomycetidae</taxon>
        <taxon>Agaricales</taxon>
        <taxon>Tricholomatineae</taxon>
        <taxon>Lyophyllaceae</taxon>
        <taxon>Sphagnurus</taxon>
    </lineage>
</organism>
<dbReference type="AlphaFoldDB" id="A0A9P7KJ10"/>
<sequence>MAVDSLSPIALSPLFLDNDRGVPLYNFPMYTLPVLECDSDDTLATSAVEDLGPPLLPLLVFLVLTVAVDRVWRPIAMTPPALTASSGQVSSSKIDDYLSSDAAAAAAILREDRLHNRTGFRSSFCDPKALAIGLRALESDYLVPIGLADTVRCAEYASTLLSLSMDRTTNDMDLDVPVDITPPPAPLVSRLELDTNHLVIMDGDTPVSLVTDRIHVGRTRRALPVGYAMEDIDVFPDINLSILFQAAPSCRGRTTGWYGLSGRCHMSSSYTPGNGYYEDNGAESSGGESGYDADDEQ</sequence>
<dbReference type="EMBL" id="JABCKI010001386">
    <property type="protein sequence ID" value="KAG5649201.1"/>
    <property type="molecule type" value="Genomic_DNA"/>
</dbReference>
<reference evidence="2" key="1">
    <citation type="submission" date="2021-02" db="EMBL/GenBank/DDBJ databases">
        <authorList>
            <person name="Nieuwenhuis M."/>
            <person name="Van De Peppel L.J.J."/>
        </authorList>
    </citation>
    <scope>NUCLEOTIDE SEQUENCE</scope>
    <source>
        <strain evidence="2">D49</strain>
    </source>
</reference>
<keyword evidence="3" id="KW-1185">Reference proteome</keyword>
<protein>
    <submittedName>
        <fullName evidence="2">Uncharacterized protein</fullName>
    </submittedName>
</protein>
<comment type="caution">
    <text evidence="2">The sequence shown here is derived from an EMBL/GenBank/DDBJ whole genome shotgun (WGS) entry which is preliminary data.</text>
</comment>
<dbReference type="Proteomes" id="UP000717328">
    <property type="component" value="Unassembled WGS sequence"/>
</dbReference>
<evidence type="ECO:0000256" key="1">
    <source>
        <dbReference type="SAM" id="MobiDB-lite"/>
    </source>
</evidence>
<evidence type="ECO:0000313" key="2">
    <source>
        <dbReference type="EMBL" id="KAG5649201.1"/>
    </source>
</evidence>